<dbReference type="AlphaFoldDB" id="A0A4R0RQQ1"/>
<organism evidence="1 2">
    <name type="scientific">Steccherinum ochraceum</name>
    <dbReference type="NCBI Taxonomy" id="92696"/>
    <lineage>
        <taxon>Eukaryota</taxon>
        <taxon>Fungi</taxon>
        <taxon>Dikarya</taxon>
        <taxon>Basidiomycota</taxon>
        <taxon>Agaricomycotina</taxon>
        <taxon>Agaricomycetes</taxon>
        <taxon>Polyporales</taxon>
        <taxon>Steccherinaceae</taxon>
        <taxon>Steccherinum</taxon>
    </lineage>
</organism>
<accession>A0A4R0RQQ1</accession>
<gene>
    <name evidence="1" type="ORF">EIP91_001702</name>
</gene>
<sequence length="335" mass="37727">MASATFASLPVEIVYPIFSYACTPDSYYHSRPLGPALNLVSRAFRDICLTYGPDVEHVAIRRVPSMATFAILLSQRNIHAKRVRSLLLEESTVWRTLTKFAVDFITEILKSINPFYLRTLFISLSSPPRGHNDTIPTIALPARFPVLSVIFLSKVLVISPMGHQPRSPMLKCMQILDLAADSSPDMDLGEELTRLAPSLRRIKFSVLPSSSTAELLTSALDALVPPHTDDYKKSIQSDILHIPPQVVLAYLPYYVPTVSGTSRVAPIVYTESARSYDAGVRLVWLQHRIPRDPVIKWPTPAIRHTDVYKEDERRKREAFWADWMACVAGKKVVWT</sequence>
<name>A0A4R0RQQ1_9APHY</name>
<keyword evidence="2" id="KW-1185">Reference proteome</keyword>
<evidence type="ECO:0000313" key="1">
    <source>
        <dbReference type="EMBL" id="TCD66148.1"/>
    </source>
</evidence>
<dbReference type="Proteomes" id="UP000292702">
    <property type="component" value="Unassembled WGS sequence"/>
</dbReference>
<comment type="caution">
    <text evidence="1">The sequence shown here is derived from an EMBL/GenBank/DDBJ whole genome shotgun (WGS) entry which is preliminary data.</text>
</comment>
<protein>
    <recommendedName>
        <fullName evidence="3">F-box domain-containing protein</fullName>
    </recommendedName>
</protein>
<proteinExistence type="predicted"/>
<evidence type="ECO:0008006" key="3">
    <source>
        <dbReference type="Google" id="ProtNLM"/>
    </source>
</evidence>
<evidence type="ECO:0000313" key="2">
    <source>
        <dbReference type="Proteomes" id="UP000292702"/>
    </source>
</evidence>
<dbReference type="EMBL" id="RWJN01000147">
    <property type="protein sequence ID" value="TCD66148.1"/>
    <property type="molecule type" value="Genomic_DNA"/>
</dbReference>
<reference evidence="1 2" key="1">
    <citation type="submission" date="2018-11" db="EMBL/GenBank/DDBJ databases">
        <title>Genome assembly of Steccherinum ochraceum LE-BIN_3174, the white-rot fungus of the Steccherinaceae family (The Residual Polyporoid clade, Polyporales, Basidiomycota).</title>
        <authorList>
            <person name="Fedorova T.V."/>
            <person name="Glazunova O.A."/>
            <person name="Landesman E.O."/>
            <person name="Moiseenko K.V."/>
            <person name="Psurtseva N.V."/>
            <person name="Savinova O.S."/>
            <person name="Shakhova N.V."/>
            <person name="Tyazhelova T.V."/>
            <person name="Vasina D.V."/>
        </authorList>
    </citation>
    <scope>NUCLEOTIDE SEQUENCE [LARGE SCALE GENOMIC DNA]</scope>
    <source>
        <strain evidence="1 2">LE-BIN_3174</strain>
    </source>
</reference>